<comment type="caution">
    <text evidence="2">The sequence shown here is derived from an EMBL/GenBank/DDBJ whole genome shotgun (WGS) entry which is preliminary data.</text>
</comment>
<evidence type="ECO:0000313" key="3">
    <source>
        <dbReference type="Proteomes" id="UP001153069"/>
    </source>
</evidence>
<feature type="transmembrane region" description="Helical" evidence="1">
    <location>
        <begin position="65"/>
        <end position="85"/>
    </location>
</feature>
<sequence length="417" mass="46414">MARRFGGRRGFLGRRSPGFLGTTTRRRHHGFGLNLVVPSANSNNGEDQQWVPSATQVAWLRRIQILPMLLSVSGIIFSLLLTLAWQHDHVTLHAGETRLVIPSFLSSALSFHVRDGRYVDTAVYALSSHECPPLTGPIHSIVSEHAMTLTGRYDYQYDSWHLNEGSNVRIAMETSGHVTVLLVQGEPSWKLMGGNLGESDFEKYRRNALATWLVDSNNNNNSVEFQVDRTDNYILIYGNGKGQFKAHYNHQLTSHNLQNMDPVCGNIRINGCPAISASHECIIVQTSRAKQDTRRKQEQDPTVLLTIEGSRRWIVLIMISLLPACCLMMACEVLVVKRGQQWQRVPLDDPDGNKDGDVQVVQQHNNNETHSLVQQTSSIELIPVAQAQVVSADNVMSATAVVEVPLQPMGSTVAPNR</sequence>
<dbReference type="AlphaFoldDB" id="A0A9N8E5K0"/>
<keyword evidence="1" id="KW-0812">Transmembrane</keyword>
<proteinExistence type="predicted"/>
<keyword evidence="1" id="KW-1133">Transmembrane helix</keyword>
<protein>
    <submittedName>
        <fullName evidence="2">Uncharacterized protein</fullName>
    </submittedName>
</protein>
<reference evidence="2" key="1">
    <citation type="submission" date="2020-06" db="EMBL/GenBank/DDBJ databases">
        <authorList>
            <consortium name="Plant Systems Biology data submission"/>
        </authorList>
    </citation>
    <scope>NUCLEOTIDE SEQUENCE</scope>
    <source>
        <strain evidence="2">D6</strain>
    </source>
</reference>
<accession>A0A9N8E5K0</accession>
<evidence type="ECO:0000313" key="2">
    <source>
        <dbReference type="EMBL" id="CAB9512495.1"/>
    </source>
</evidence>
<keyword evidence="1" id="KW-0472">Membrane</keyword>
<gene>
    <name evidence="2" type="ORF">SEMRO_539_G162760.1</name>
</gene>
<evidence type="ECO:0000256" key="1">
    <source>
        <dbReference type="SAM" id="Phobius"/>
    </source>
</evidence>
<organism evidence="2 3">
    <name type="scientific">Seminavis robusta</name>
    <dbReference type="NCBI Taxonomy" id="568900"/>
    <lineage>
        <taxon>Eukaryota</taxon>
        <taxon>Sar</taxon>
        <taxon>Stramenopiles</taxon>
        <taxon>Ochrophyta</taxon>
        <taxon>Bacillariophyta</taxon>
        <taxon>Bacillariophyceae</taxon>
        <taxon>Bacillariophycidae</taxon>
        <taxon>Naviculales</taxon>
        <taxon>Naviculaceae</taxon>
        <taxon>Seminavis</taxon>
    </lineage>
</organism>
<keyword evidence="3" id="KW-1185">Reference proteome</keyword>
<name>A0A9N8E5K0_9STRA</name>
<dbReference type="Proteomes" id="UP001153069">
    <property type="component" value="Unassembled WGS sequence"/>
</dbReference>
<dbReference type="EMBL" id="CAICTM010000538">
    <property type="protein sequence ID" value="CAB9512495.1"/>
    <property type="molecule type" value="Genomic_DNA"/>
</dbReference>
<feature type="transmembrane region" description="Helical" evidence="1">
    <location>
        <begin position="313"/>
        <end position="336"/>
    </location>
</feature>